<dbReference type="Proteomes" id="UP000020561">
    <property type="component" value="Unassembled WGS sequence"/>
</dbReference>
<protein>
    <submittedName>
        <fullName evidence="1">Uncharacterized protein</fullName>
    </submittedName>
</protein>
<proteinExistence type="predicted"/>
<dbReference type="PATRIC" id="fig|1299326.3.peg.6307"/>
<gene>
    <name evidence="1" type="ORF">I545_6559</name>
</gene>
<name>X7YG01_MYCKA</name>
<dbReference type="AlphaFoldDB" id="X7YG01"/>
<organism evidence="1 2">
    <name type="scientific">Mycobacterium kansasii 662</name>
    <dbReference type="NCBI Taxonomy" id="1299326"/>
    <lineage>
        <taxon>Bacteria</taxon>
        <taxon>Bacillati</taxon>
        <taxon>Actinomycetota</taxon>
        <taxon>Actinomycetes</taxon>
        <taxon>Mycobacteriales</taxon>
        <taxon>Mycobacteriaceae</taxon>
        <taxon>Mycobacterium</taxon>
    </lineage>
</organism>
<accession>X7YG01</accession>
<evidence type="ECO:0000313" key="1">
    <source>
        <dbReference type="EMBL" id="EUA06014.1"/>
    </source>
</evidence>
<dbReference type="EMBL" id="JAOA01000019">
    <property type="protein sequence ID" value="EUA06014.1"/>
    <property type="molecule type" value="Genomic_DNA"/>
</dbReference>
<evidence type="ECO:0000313" key="2">
    <source>
        <dbReference type="Proteomes" id="UP000020561"/>
    </source>
</evidence>
<reference evidence="1 2" key="1">
    <citation type="submission" date="2013-12" db="EMBL/GenBank/DDBJ databases">
        <authorList>
            <person name="Brown-Elliot B."/>
            <person name="Wallace R."/>
            <person name="Lenaerts A."/>
            <person name="Ordway D."/>
            <person name="DeGroote M.A."/>
            <person name="Parker T."/>
            <person name="Sizemore C."/>
            <person name="Tallon L.J."/>
            <person name="Sadzewicz L.K."/>
            <person name="Sengamalay N."/>
            <person name="Fraser C.M."/>
            <person name="Hine E."/>
            <person name="Shefchek K.A."/>
            <person name="Das S.P."/>
            <person name="Tettelin H."/>
        </authorList>
    </citation>
    <scope>NUCLEOTIDE SEQUENCE [LARGE SCALE GENOMIC DNA]</scope>
    <source>
        <strain evidence="1 2">662</strain>
    </source>
</reference>
<comment type="caution">
    <text evidence="1">The sequence shown here is derived from an EMBL/GenBank/DDBJ whole genome shotgun (WGS) entry which is preliminary data.</text>
</comment>
<sequence length="43" mass="4592">MATTLAIGQNPGVAPLAVDPEAMFVAGSAVPLWVRTSWPRWAR</sequence>